<dbReference type="InterPro" id="IPR009380">
    <property type="entry name" value="DUF1036"/>
</dbReference>
<reference evidence="2 3" key="1">
    <citation type="submission" date="2018-11" db="EMBL/GenBank/DDBJ databases">
        <title>Pseudaminobacter arsenicus sp. nov., an arsenic-resistant bacterium isolated from arsenic-rich aquifers.</title>
        <authorList>
            <person name="Mu Y."/>
        </authorList>
    </citation>
    <scope>NUCLEOTIDE SEQUENCE [LARGE SCALE GENOMIC DNA]</scope>
    <source>
        <strain evidence="2 3">CB3</strain>
    </source>
</reference>
<keyword evidence="3" id="KW-1185">Reference proteome</keyword>
<dbReference type="AlphaFoldDB" id="A0A432V7E0"/>
<evidence type="ECO:0000313" key="3">
    <source>
        <dbReference type="Proteomes" id="UP000281647"/>
    </source>
</evidence>
<organism evidence="2 3">
    <name type="scientific">Borborobacter arsenicus</name>
    <dbReference type="NCBI Taxonomy" id="1851146"/>
    <lineage>
        <taxon>Bacteria</taxon>
        <taxon>Pseudomonadati</taxon>
        <taxon>Pseudomonadota</taxon>
        <taxon>Alphaproteobacteria</taxon>
        <taxon>Hyphomicrobiales</taxon>
        <taxon>Phyllobacteriaceae</taxon>
        <taxon>Borborobacter</taxon>
    </lineage>
</organism>
<feature type="signal peptide" evidence="1">
    <location>
        <begin position="1"/>
        <end position="23"/>
    </location>
</feature>
<dbReference type="Pfam" id="PF06282">
    <property type="entry name" value="DUF1036"/>
    <property type="match status" value="1"/>
</dbReference>
<proteinExistence type="predicted"/>
<sequence length="166" mass="18424">MKKTGWKLIVVALSAIAWTEAGAQEIKVCNNGEAEVSYAILATTSLVNLGDPEWTAHGWYMMKPGECQPVTRGDGRREAFLSVRSINKDGLSSLNSYVIKDIPASNFSDNSLSTGAERVFCVSSSSFRRPEKSLQDHESCPQGYHEQVFNLYFFSRGMVDFTVNLK</sequence>
<feature type="chain" id="PRO_5019346210" evidence="1">
    <location>
        <begin position="24"/>
        <end position="166"/>
    </location>
</feature>
<dbReference type="RefSeq" id="WP_128626865.1">
    <property type="nucleotide sequence ID" value="NZ_RKST01000008.1"/>
</dbReference>
<name>A0A432V7E0_9HYPH</name>
<accession>A0A432V7E0</accession>
<comment type="caution">
    <text evidence="2">The sequence shown here is derived from an EMBL/GenBank/DDBJ whole genome shotgun (WGS) entry which is preliminary data.</text>
</comment>
<gene>
    <name evidence="2" type="ORF">EET67_10295</name>
</gene>
<protein>
    <submittedName>
        <fullName evidence="2">DUF1036 domain-containing protein</fullName>
    </submittedName>
</protein>
<evidence type="ECO:0000313" key="2">
    <source>
        <dbReference type="EMBL" id="RUM97993.1"/>
    </source>
</evidence>
<dbReference type="EMBL" id="RKST01000008">
    <property type="protein sequence ID" value="RUM97993.1"/>
    <property type="molecule type" value="Genomic_DNA"/>
</dbReference>
<keyword evidence="1" id="KW-0732">Signal</keyword>
<evidence type="ECO:0000256" key="1">
    <source>
        <dbReference type="SAM" id="SignalP"/>
    </source>
</evidence>
<dbReference type="Proteomes" id="UP000281647">
    <property type="component" value="Unassembled WGS sequence"/>
</dbReference>
<dbReference type="OrthoDB" id="9806840at2"/>